<feature type="signal peptide" evidence="9">
    <location>
        <begin position="1"/>
        <end position="16"/>
    </location>
</feature>
<sequence length="482" mass="51099">MKTAFITSLILATGSAFSPSKQIKASPFGASTAATSSSLLHMSTVQSIRAREILDSRGNPTVEVEVSTEDGMFRASVPSGASTGAYEAVELRDGGDRYLGKGVLKAVSNVNDILGPAVKGMDVTNQQAIDDAMIKLDGTPNKANLGANAILGVSLAVAKAGAAAKKVPLYQHFADLAGNDLKQFTMPVPCFNVINGGSHAGNKLAFQEYFVIPTGAKTFAEAMQIGCEVYHTLGKIIKAKFGGDATLIGDEGGFAPPCDNREGCELIMEAITKAGYDGKCTIGLDVAASEFKVKGEDGYDLDFKYDGNVISGEELGNLYQSLAADFPIVTIEDPFDEDDWSNWSKFTGKNADQFQVVGDDLTVTNIEKIGRAIEENACTCLLLKVNQIGSVSESIAAVKMAKEAGWGVMTSHRSGETEDTYIADLAVGLCTGQIKTGAPCRSERLAKYNQLLRIEEELGAQNTVYAGEGFRKTAWMGDPVKA</sequence>
<feature type="chain" id="PRO_5039897320" description="phosphopyruvate hydratase" evidence="9">
    <location>
        <begin position="17"/>
        <end position="482"/>
    </location>
</feature>
<dbReference type="Pfam" id="PF03952">
    <property type="entry name" value="Enolase_N"/>
    <property type="match status" value="1"/>
</dbReference>
<keyword evidence="7" id="KW-0324">Glycolysis</keyword>
<evidence type="ECO:0000256" key="7">
    <source>
        <dbReference type="ARBA" id="ARBA00023152"/>
    </source>
</evidence>
<dbReference type="SFLD" id="SFLDF00002">
    <property type="entry name" value="enolase"/>
    <property type="match status" value="1"/>
</dbReference>
<reference evidence="12" key="2">
    <citation type="submission" date="2021-04" db="EMBL/GenBank/DDBJ databases">
        <authorList>
            <person name="Podell S."/>
        </authorList>
    </citation>
    <scope>NUCLEOTIDE SEQUENCE</scope>
    <source>
        <strain evidence="12">Hildebrandi</strain>
    </source>
</reference>
<dbReference type="SFLD" id="SFLDG00178">
    <property type="entry name" value="enolase"/>
    <property type="match status" value="1"/>
</dbReference>
<comment type="caution">
    <text evidence="12">The sequence shown here is derived from an EMBL/GenBank/DDBJ whole genome shotgun (WGS) entry which is preliminary data.</text>
</comment>
<protein>
    <recommendedName>
        <fullName evidence="5">phosphopyruvate hydratase</fullName>
        <ecNumber evidence="5">4.2.1.11</ecNumber>
    </recommendedName>
</protein>
<feature type="domain" description="Enolase N-terminal" evidence="11">
    <location>
        <begin position="45"/>
        <end position="173"/>
    </location>
</feature>
<comment type="similarity">
    <text evidence="4">Belongs to the enolase family.</text>
</comment>
<keyword evidence="13" id="KW-1185">Reference proteome</keyword>
<dbReference type="AlphaFoldDB" id="A0A9K3LS60"/>
<dbReference type="InterPro" id="IPR020809">
    <property type="entry name" value="Enolase_CS"/>
</dbReference>
<proteinExistence type="inferred from homology"/>
<dbReference type="NCBIfam" id="TIGR01060">
    <property type="entry name" value="eno"/>
    <property type="match status" value="1"/>
</dbReference>
<dbReference type="SMART" id="SM01192">
    <property type="entry name" value="Enolase_C"/>
    <property type="match status" value="1"/>
</dbReference>
<gene>
    <name evidence="12" type="ORF">IV203_029888</name>
</gene>
<organism evidence="12 13">
    <name type="scientific">Nitzschia inconspicua</name>
    <dbReference type="NCBI Taxonomy" id="303405"/>
    <lineage>
        <taxon>Eukaryota</taxon>
        <taxon>Sar</taxon>
        <taxon>Stramenopiles</taxon>
        <taxon>Ochrophyta</taxon>
        <taxon>Bacillariophyta</taxon>
        <taxon>Bacillariophyceae</taxon>
        <taxon>Bacillariophycidae</taxon>
        <taxon>Bacillariales</taxon>
        <taxon>Bacillariaceae</taxon>
        <taxon>Nitzschia</taxon>
    </lineage>
</organism>
<evidence type="ECO:0000256" key="3">
    <source>
        <dbReference type="ARBA" id="ARBA00005031"/>
    </source>
</evidence>
<dbReference type="GO" id="GO:0000015">
    <property type="term" value="C:phosphopyruvate hydratase complex"/>
    <property type="evidence" value="ECO:0007669"/>
    <property type="project" value="InterPro"/>
</dbReference>
<evidence type="ECO:0000259" key="11">
    <source>
        <dbReference type="SMART" id="SM01193"/>
    </source>
</evidence>
<dbReference type="FunFam" id="3.20.20.120:FF:000002">
    <property type="entry name" value="Enolase 1"/>
    <property type="match status" value="1"/>
</dbReference>
<dbReference type="Pfam" id="PF00113">
    <property type="entry name" value="Enolase_C"/>
    <property type="match status" value="1"/>
</dbReference>
<dbReference type="OrthoDB" id="1739814at2759"/>
<comment type="pathway">
    <text evidence="3">Carbohydrate degradation; glycolysis; pyruvate from D-glyceraldehyde 3-phosphate: step 4/5.</text>
</comment>
<evidence type="ECO:0000256" key="4">
    <source>
        <dbReference type="ARBA" id="ARBA00009604"/>
    </source>
</evidence>
<evidence type="ECO:0000256" key="8">
    <source>
        <dbReference type="ARBA" id="ARBA00023239"/>
    </source>
</evidence>
<evidence type="ECO:0000256" key="9">
    <source>
        <dbReference type="SAM" id="SignalP"/>
    </source>
</evidence>
<feature type="domain" description="Enolase C-terminal TIM barrel" evidence="10">
    <location>
        <begin position="183"/>
        <end position="473"/>
    </location>
</feature>
<reference evidence="12" key="1">
    <citation type="journal article" date="2021" name="Sci. Rep.">
        <title>Diploid genomic architecture of Nitzschia inconspicua, an elite biomass production diatom.</title>
        <authorList>
            <person name="Oliver A."/>
            <person name="Podell S."/>
            <person name="Pinowska A."/>
            <person name="Traller J.C."/>
            <person name="Smith S.R."/>
            <person name="McClure R."/>
            <person name="Beliaev A."/>
            <person name="Bohutskyi P."/>
            <person name="Hill E.A."/>
            <person name="Rabines A."/>
            <person name="Zheng H."/>
            <person name="Allen L.Z."/>
            <person name="Kuo A."/>
            <person name="Grigoriev I.V."/>
            <person name="Allen A.E."/>
            <person name="Hazlebeck D."/>
            <person name="Allen E.E."/>
        </authorList>
    </citation>
    <scope>NUCLEOTIDE SEQUENCE</scope>
    <source>
        <strain evidence="12">Hildebrandi</strain>
    </source>
</reference>
<dbReference type="SFLD" id="SFLDS00001">
    <property type="entry name" value="Enolase"/>
    <property type="match status" value="1"/>
</dbReference>
<evidence type="ECO:0000256" key="5">
    <source>
        <dbReference type="ARBA" id="ARBA00012058"/>
    </source>
</evidence>
<dbReference type="Proteomes" id="UP000693970">
    <property type="component" value="Unassembled WGS sequence"/>
</dbReference>
<dbReference type="InterPro" id="IPR020811">
    <property type="entry name" value="Enolase_N"/>
</dbReference>
<comment type="subcellular location">
    <subcellularLocation>
        <location evidence="2">Cytoplasm</location>
    </subcellularLocation>
</comment>
<dbReference type="InterPro" id="IPR000941">
    <property type="entry name" value="Enolase"/>
</dbReference>
<keyword evidence="9" id="KW-0732">Signal</keyword>
<accession>A0A9K3LS60</accession>
<dbReference type="PANTHER" id="PTHR11902:SF1">
    <property type="entry name" value="ENOLASE"/>
    <property type="match status" value="1"/>
</dbReference>
<evidence type="ECO:0000259" key="10">
    <source>
        <dbReference type="SMART" id="SM01192"/>
    </source>
</evidence>
<dbReference type="EC" id="4.2.1.11" evidence="5"/>
<dbReference type="CDD" id="cd03313">
    <property type="entry name" value="enolase"/>
    <property type="match status" value="1"/>
</dbReference>
<dbReference type="PROSITE" id="PS00164">
    <property type="entry name" value="ENOLASE"/>
    <property type="match status" value="1"/>
</dbReference>
<dbReference type="FunFam" id="3.30.390.10:FF:000001">
    <property type="entry name" value="Enolase"/>
    <property type="match status" value="1"/>
</dbReference>
<dbReference type="InterPro" id="IPR020810">
    <property type="entry name" value="Enolase_C"/>
</dbReference>
<name>A0A9K3LS60_9STRA</name>
<dbReference type="SMART" id="SM01193">
    <property type="entry name" value="Enolase_N"/>
    <property type="match status" value="1"/>
</dbReference>
<keyword evidence="6" id="KW-0460">Magnesium</keyword>
<evidence type="ECO:0000256" key="1">
    <source>
        <dbReference type="ARBA" id="ARBA00001946"/>
    </source>
</evidence>
<dbReference type="GO" id="GO:0006096">
    <property type="term" value="P:glycolytic process"/>
    <property type="evidence" value="ECO:0007669"/>
    <property type="project" value="UniProtKB-KW"/>
</dbReference>
<evidence type="ECO:0000256" key="6">
    <source>
        <dbReference type="ARBA" id="ARBA00022842"/>
    </source>
</evidence>
<evidence type="ECO:0000313" key="13">
    <source>
        <dbReference type="Proteomes" id="UP000693970"/>
    </source>
</evidence>
<dbReference type="GO" id="GO:0004634">
    <property type="term" value="F:phosphopyruvate hydratase activity"/>
    <property type="evidence" value="ECO:0007669"/>
    <property type="project" value="UniProtKB-EC"/>
</dbReference>
<keyword evidence="8" id="KW-0456">Lyase</keyword>
<dbReference type="GO" id="GO:0000287">
    <property type="term" value="F:magnesium ion binding"/>
    <property type="evidence" value="ECO:0007669"/>
    <property type="project" value="InterPro"/>
</dbReference>
<dbReference type="HAMAP" id="MF_00318">
    <property type="entry name" value="Enolase"/>
    <property type="match status" value="1"/>
</dbReference>
<dbReference type="EMBL" id="JAGRRH010000007">
    <property type="protein sequence ID" value="KAG7367217.1"/>
    <property type="molecule type" value="Genomic_DNA"/>
</dbReference>
<comment type="cofactor">
    <cofactor evidence="1">
        <name>Mg(2+)</name>
        <dbReference type="ChEBI" id="CHEBI:18420"/>
    </cofactor>
</comment>
<evidence type="ECO:0000256" key="2">
    <source>
        <dbReference type="ARBA" id="ARBA00004496"/>
    </source>
</evidence>
<evidence type="ECO:0000313" key="12">
    <source>
        <dbReference type="EMBL" id="KAG7367217.1"/>
    </source>
</evidence>
<dbReference type="PANTHER" id="PTHR11902">
    <property type="entry name" value="ENOLASE"/>
    <property type="match status" value="1"/>
</dbReference>